<dbReference type="InterPro" id="IPR006429">
    <property type="entry name" value="Phage_lambda_portal"/>
</dbReference>
<protein>
    <submittedName>
        <fullName evidence="1">Phage portal protein</fullName>
    </submittedName>
</protein>
<proteinExistence type="predicted"/>
<reference evidence="1 2" key="1">
    <citation type="submission" date="2017-08" db="EMBL/GenBank/DDBJ databases">
        <title>Infants hospitalized years apart are colonized by the same room-sourced microbial strains.</title>
        <authorList>
            <person name="Brooks B."/>
            <person name="Olm M.R."/>
            <person name="Firek B.A."/>
            <person name="Baker R."/>
            <person name="Thomas B.C."/>
            <person name="Morowitz M.J."/>
            <person name="Banfield J.F."/>
        </authorList>
    </citation>
    <scope>NUCLEOTIDE SEQUENCE [LARGE SCALE GENOMIC DNA]</scope>
    <source>
        <strain evidence="1">S2_005_003_R2_47</strain>
    </source>
</reference>
<dbReference type="AlphaFoldDB" id="A0A2W5KYU5"/>
<evidence type="ECO:0000313" key="1">
    <source>
        <dbReference type="EMBL" id="PZQ21174.1"/>
    </source>
</evidence>
<dbReference type="NCBIfam" id="TIGR01539">
    <property type="entry name" value="portal_lambda"/>
    <property type="match status" value="1"/>
</dbReference>
<name>A0A2W5KYU5_SPHMC</name>
<organism evidence="1 2">
    <name type="scientific">Sphingopyxis macrogoltabida</name>
    <name type="common">Sphingomonas macrogoltabidus</name>
    <dbReference type="NCBI Taxonomy" id="33050"/>
    <lineage>
        <taxon>Bacteria</taxon>
        <taxon>Pseudomonadati</taxon>
        <taxon>Pseudomonadota</taxon>
        <taxon>Alphaproteobacteria</taxon>
        <taxon>Sphingomonadales</taxon>
        <taxon>Sphingomonadaceae</taxon>
        <taxon>Sphingopyxis</taxon>
    </lineage>
</organism>
<dbReference type="Pfam" id="PF05136">
    <property type="entry name" value="Phage_portal_2"/>
    <property type="match status" value="1"/>
</dbReference>
<evidence type="ECO:0000313" key="2">
    <source>
        <dbReference type="Proteomes" id="UP000248597"/>
    </source>
</evidence>
<gene>
    <name evidence="1" type="ORF">DI569_12990</name>
</gene>
<dbReference type="EMBL" id="QFPJ01000035">
    <property type="protein sequence ID" value="PZQ21174.1"/>
    <property type="molecule type" value="Genomic_DNA"/>
</dbReference>
<sequence length="527" mass="57806">MSPDAYKRQRGAPKVPALASAVPSIKGGRRFGGGAALAGLLKAAQADNDRWPTIPMTPDAIVAMQHTALVARSRDQWANNDYVRSFIRIIRQNVVGPLGVTMQAKARTARGKPDKPLNDALEADHADWAKRGNCDVAGRLSWREIQCLAVVTAARDGEFIARLIYGPAAGPHGFAVQMIDPQRLPVWRNVDRLPNGNFLRHGIEMTPWGRPVAYHFTSTDETDSTWYSVESAGFVRIPAAEIIHGFLPEMVGQKRGLPWASGGLKRLRNVEKFEDAAVQNARAAATKMGFIEWDEGFGPELEDDASLNIEAEPLSFQELPQGARIADWDPLFPSADTAPFLKAQLRGAASGMGVPYNELGNDLEGVNFSSIRQMTLDAREHYKEIQQWLIEALIEPVRSAHLSWRLLNGRIIVKGKPVSPDKLTALREAVTWQPRRWQWIDPTKDTEAALAAIRGGLTSPSQVIREQGRDPETVYREIADDMASMADAGIPADIIKFFFKGAAAGNVKTAAANDAPDGKENEGQTNE</sequence>
<dbReference type="GO" id="GO:0005198">
    <property type="term" value="F:structural molecule activity"/>
    <property type="evidence" value="ECO:0007669"/>
    <property type="project" value="InterPro"/>
</dbReference>
<accession>A0A2W5KYU5</accession>
<dbReference type="GO" id="GO:0019068">
    <property type="term" value="P:virion assembly"/>
    <property type="evidence" value="ECO:0007669"/>
    <property type="project" value="InterPro"/>
</dbReference>
<dbReference type="Proteomes" id="UP000248597">
    <property type="component" value="Unassembled WGS sequence"/>
</dbReference>
<comment type="caution">
    <text evidence="1">The sequence shown here is derived from an EMBL/GenBank/DDBJ whole genome shotgun (WGS) entry which is preliminary data.</text>
</comment>